<protein>
    <submittedName>
        <fullName evidence="3">2-polyprenyl-6-methoxyphenol hydroxylase</fullName>
    </submittedName>
</protein>
<dbReference type="InterPro" id="IPR036188">
    <property type="entry name" value="FAD/NAD-bd_sf"/>
</dbReference>
<dbReference type="Pfam" id="PF01494">
    <property type="entry name" value="FAD_binding_3"/>
    <property type="match status" value="1"/>
</dbReference>
<dbReference type="PANTHER" id="PTHR43476:SF5">
    <property type="entry name" value="FAD-DEPENDENT MONOOXYGENASE"/>
    <property type="match status" value="1"/>
</dbReference>
<name>A0A1G9UES7_9BACL</name>
<accession>A0A1G9UES7</accession>
<evidence type="ECO:0000313" key="3">
    <source>
        <dbReference type="EMBL" id="SDM58451.1"/>
    </source>
</evidence>
<reference evidence="4" key="1">
    <citation type="submission" date="2016-10" db="EMBL/GenBank/DDBJ databases">
        <authorList>
            <person name="Varghese N."/>
            <person name="Submissions S."/>
        </authorList>
    </citation>
    <scope>NUCLEOTIDE SEQUENCE [LARGE SCALE GENOMIC DNA]</scope>
    <source>
        <strain evidence="4">CGMCC 1.6854</strain>
    </source>
</reference>
<feature type="domain" description="FAD-binding" evidence="2">
    <location>
        <begin position="3"/>
        <end position="347"/>
    </location>
</feature>
<gene>
    <name evidence="3" type="ORF">SAMN04488137_0884</name>
</gene>
<dbReference type="PANTHER" id="PTHR43476">
    <property type="entry name" value="3-(3-HYDROXY-PHENYL)PROPIONATE/3-HYDROXYCINNAMIC ACID HYDROXYLASE"/>
    <property type="match status" value="1"/>
</dbReference>
<evidence type="ECO:0000259" key="2">
    <source>
        <dbReference type="Pfam" id="PF01494"/>
    </source>
</evidence>
<sequence length="447" mass="51411">MVYQVVIIGGGVAGLTLGLKLARSNVETLVIEKQSRASHLYKGELLQPKSLSHFDRLEILPLILDNGYVLPEIEFIEMNRKNGRLIPQANNVFSYEILDPPYNYACMIDHEKLKSIILKEAQSFRTFHYMNQSKFLTFKDEQTALVETRGERQEIRGAIFVGAEGRGSRVAREMGVSYKEYAYNHQFLTVSFPRPPDLTKAEMFSWQNRFLGLFPLPDGRVRTVLLIKPGELKEMKKNGLSSFYDAYTDFLPSLEGYVDQIDSWNKIQLMIPFRHHASRYVKQNKVLIGDAAHTVHPMAGEGMNMAIQDADILGELLVYLIRGHNLTQKELQWYEEVRKPRAEFMMRLSHQAALFYSYPFDWFQKLRKKGIEKTGAFSHLHFKQMLNISGMGMLPFTIGDRLQQAGIPAPVNGKLKRSKKSYYFAQEEDYPWAYTRASGSGKKGKRQ</sequence>
<keyword evidence="1" id="KW-0560">Oxidoreductase</keyword>
<evidence type="ECO:0000313" key="4">
    <source>
        <dbReference type="Proteomes" id="UP000199544"/>
    </source>
</evidence>
<dbReference type="PRINTS" id="PR00420">
    <property type="entry name" value="RNGMNOXGNASE"/>
</dbReference>
<dbReference type="GO" id="GO:0016491">
    <property type="term" value="F:oxidoreductase activity"/>
    <property type="evidence" value="ECO:0007669"/>
    <property type="project" value="UniProtKB-KW"/>
</dbReference>
<dbReference type="RefSeq" id="WP_090232831.1">
    <property type="nucleotide sequence ID" value="NZ_FNHW01000001.1"/>
</dbReference>
<dbReference type="InterPro" id="IPR050631">
    <property type="entry name" value="PheA/TfdB_FAD_monoxygenase"/>
</dbReference>
<dbReference type="SUPFAM" id="SSF51905">
    <property type="entry name" value="FAD/NAD(P)-binding domain"/>
    <property type="match status" value="1"/>
</dbReference>
<dbReference type="AlphaFoldDB" id="A0A1G9UES7"/>
<organism evidence="3 4">
    <name type="scientific">Fictibacillus solisalsi</name>
    <dbReference type="NCBI Taxonomy" id="459525"/>
    <lineage>
        <taxon>Bacteria</taxon>
        <taxon>Bacillati</taxon>
        <taxon>Bacillota</taxon>
        <taxon>Bacilli</taxon>
        <taxon>Bacillales</taxon>
        <taxon>Fictibacillaceae</taxon>
        <taxon>Fictibacillus</taxon>
    </lineage>
</organism>
<dbReference type="EMBL" id="FNHW01000001">
    <property type="protein sequence ID" value="SDM58451.1"/>
    <property type="molecule type" value="Genomic_DNA"/>
</dbReference>
<dbReference type="InterPro" id="IPR002938">
    <property type="entry name" value="FAD-bd"/>
</dbReference>
<dbReference type="Proteomes" id="UP000199544">
    <property type="component" value="Unassembled WGS sequence"/>
</dbReference>
<dbReference type="Gene3D" id="3.50.50.60">
    <property type="entry name" value="FAD/NAD(P)-binding domain"/>
    <property type="match status" value="2"/>
</dbReference>
<evidence type="ECO:0000256" key="1">
    <source>
        <dbReference type="ARBA" id="ARBA00023002"/>
    </source>
</evidence>
<keyword evidence="4" id="KW-1185">Reference proteome</keyword>
<dbReference type="GO" id="GO:0071949">
    <property type="term" value="F:FAD binding"/>
    <property type="evidence" value="ECO:0007669"/>
    <property type="project" value="InterPro"/>
</dbReference>
<dbReference type="OrthoDB" id="9766816at2"/>
<dbReference type="STRING" id="459525.SAMN04488137_0884"/>
<proteinExistence type="predicted"/>